<accession>A0A0L6VDA7</accession>
<dbReference type="STRING" id="27349.A0A0L6VDA7"/>
<dbReference type="InterPro" id="IPR041550">
    <property type="entry name" value="FASI_helical"/>
</dbReference>
<dbReference type="Pfam" id="PF18314">
    <property type="entry name" value="FAS_I_H"/>
    <property type="match status" value="1"/>
</dbReference>
<gene>
    <name evidence="2" type="ORF">VP01_1872g1</name>
</gene>
<organism evidence="2 3">
    <name type="scientific">Puccinia sorghi</name>
    <dbReference type="NCBI Taxonomy" id="27349"/>
    <lineage>
        <taxon>Eukaryota</taxon>
        <taxon>Fungi</taxon>
        <taxon>Dikarya</taxon>
        <taxon>Basidiomycota</taxon>
        <taxon>Pucciniomycotina</taxon>
        <taxon>Pucciniomycetes</taxon>
        <taxon>Pucciniales</taxon>
        <taxon>Pucciniaceae</taxon>
        <taxon>Puccinia</taxon>
    </lineage>
</organism>
<proteinExistence type="predicted"/>
<dbReference type="Proteomes" id="UP000037035">
    <property type="component" value="Unassembled WGS sequence"/>
</dbReference>
<evidence type="ECO:0000313" key="2">
    <source>
        <dbReference type="EMBL" id="KNZ58728.1"/>
    </source>
</evidence>
<comment type="caution">
    <text evidence="2">The sequence shown here is derived from an EMBL/GenBank/DDBJ whole genome shotgun (WGS) entry which is preliminary data.</text>
</comment>
<dbReference type="Gene3D" id="3.40.50.720">
    <property type="entry name" value="NAD(P)-binding Rossmann-like Domain"/>
    <property type="match status" value="1"/>
</dbReference>
<dbReference type="AlphaFoldDB" id="A0A0L6VDA7"/>
<sequence length="453" mass="51548">MMEKQTGIKGFDPLKACQFYLAWNWVQQTSLKIFFHIIYSWLKTIDHDITAKCLVIENQANTARKGKHNCLLKEFGKMLLIDCLESVGTYPLLSRFTSYLPHTKDFSEIVYKEVDCVGVFQLEHYVAEMASGPKCHTSGTKLYIVYLLETSWPTPLNCCNLFKSLISSRNQLKISTNLSSLNQTIQSLNLSTLASFPFLLYLKEQLPVGYCHIFFPDSNILFKNSWDIPANFGATGPIWRRFKHPVKVHPGVTAFIGKRAGSSVYPRKPRGASPGIKPYLQFVFDEVLRGIRGFTEVFRKVGLGEFLYYEEERNHFFGVCLSQHQCFKTPSADCSFKPFLMALALLKMNPISPISITDTAYYLKFFSILSQPSLTTMQFGLKQHILHSSQVIAISVLVGCVKNDEVVYLATKLLNHISEFTFFSAANHFHGKYPGENLLELLESSEESLLDPW</sequence>
<name>A0A0L6VDA7_9BASI</name>
<reference evidence="2 3" key="1">
    <citation type="submission" date="2015-08" db="EMBL/GenBank/DDBJ databases">
        <title>Next Generation Sequencing and Analysis of the Genome of Puccinia sorghi L Schw, the Causal Agent of Maize Common Rust.</title>
        <authorList>
            <person name="Rochi L."/>
            <person name="Burguener G."/>
            <person name="Darino M."/>
            <person name="Turjanski A."/>
            <person name="Kreff E."/>
            <person name="Dieguez M.J."/>
            <person name="Sacco F."/>
        </authorList>
    </citation>
    <scope>NUCLEOTIDE SEQUENCE [LARGE SCALE GENOMIC DNA]</scope>
    <source>
        <strain evidence="2 3">RO10H11247</strain>
    </source>
</reference>
<dbReference type="EMBL" id="LAVV01006695">
    <property type="protein sequence ID" value="KNZ58728.1"/>
    <property type="molecule type" value="Genomic_DNA"/>
</dbReference>
<evidence type="ECO:0000259" key="1">
    <source>
        <dbReference type="Pfam" id="PF18314"/>
    </source>
</evidence>
<dbReference type="VEuPathDB" id="FungiDB:VP01_1872g1"/>
<evidence type="ECO:0000313" key="3">
    <source>
        <dbReference type="Proteomes" id="UP000037035"/>
    </source>
</evidence>
<protein>
    <submittedName>
        <fullName evidence="2">Fatty acid synthase subunit beta</fullName>
    </submittedName>
</protein>
<feature type="domain" description="Fatty acid synthase type I helical" evidence="1">
    <location>
        <begin position="9"/>
        <end position="132"/>
    </location>
</feature>
<dbReference type="OrthoDB" id="2019644at2759"/>
<keyword evidence="3" id="KW-1185">Reference proteome</keyword>